<dbReference type="AlphaFoldDB" id="A0A367Y6P1"/>
<dbReference type="RefSeq" id="WP_114116639.1">
    <property type="nucleotide sequence ID" value="NZ_BMHU01000001.1"/>
</dbReference>
<evidence type="ECO:0000313" key="1">
    <source>
        <dbReference type="EMBL" id="RCK61535.1"/>
    </source>
</evidence>
<organism evidence="1 2">
    <name type="scientific">Microbacterium sorbitolivorans</name>
    <dbReference type="NCBI Taxonomy" id="1867410"/>
    <lineage>
        <taxon>Bacteria</taxon>
        <taxon>Bacillati</taxon>
        <taxon>Actinomycetota</taxon>
        <taxon>Actinomycetes</taxon>
        <taxon>Micrococcales</taxon>
        <taxon>Microbacteriaceae</taxon>
        <taxon>Microbacterium</taxon>
    </lineage>
</organism>
<accession>A0A367Y6P1</accession>
<comment type="caution">
    <text evidence="1">The sequence shown here is derived from an EMBL/GenBank/DDBJ whole genome shotgun (WGS) entry which is preliminary data.</text>
</comment>
<gene>
    <name evidence="1" type="ORF">DTO57_02555</name>
</gene>
<reference evidence="1 2" key="1">
    <citation type="submission" date="2018-07" db="EMBL/GenBank/DDBJ databases">
        <title>Microbacterium endoborsara sp. nov., a novel actinobacterium isolated from Borszczowia aralocaspica.</title>
        <authorList>
            <person name="An D."/>
        </authorList>
    </citation>
    <scope>NUCLEOTIDE SEQUENCE [LARGE SCALE GENOMIC DNA]</scope>
    <source>
        <strain evidence="1 2">C1.15228</strain>
    </source>
</reference>
<sequence>MNDKNNTHNTEERLPAMALIWMRSADDPRAPDALGGHTVKAQETAAMARAQHDGVPLHHISHIISDNVDDAEQRLDAILHVLQELPADVLLTSAEVFTHDSDDDAMKLHLMLHLRGTRLVLCDP</sequence>
<keyword evidence="2" id="KW-1185">Reference proteome</keyword>
<name>A0A367Y6P1_9MICO</name>
<protein>
    <submittedName>
        <fullName evidence="1">Uncharacterized protein</fullName>
    </submittedName>
</protein>
<dbReference type="Proteomes" id="UP000253508">
    <property type="component" value="Unassembled WGS sequence"/>
</dbReference>
<evidence type="ECO:0000313" key="2">
    <source>
        <dbReference type="Proteomes" id="UP000253508"/>
    </source>
</evidence>
<proteinExistence type="predicted"/>
<dbReference type="EMBL" id="QORO01000001">
    <property type="protein sequence ID" value="RCK61535.1"/>
    <property type="molecule type" value="Genomic_DNA"/>
</dbReference>